<dbReference type="Pfam" id="PF01323">
    <property type="entry name" value="DSBA"/>
    <property type="match status" value="1"/>
</dbReference>
<evidence type="ECO:0000259" key="2">
    <source>
        <dbReference type="Pfam" id="PF01323"/>
    </source>
</evidence>
<proteinExistence type="predicted"/>
<dbReference type="CDD" id="cd03024">
    <property type="entry name" value="DsbA_FrnE"/>
    <property type="match status" value="1"/>
</dbReference>
<dbReference type="RefSeq" id="WP_344901945.1">
    <property type="nucleotide sequence ID" value="NZ_BAAAYO010000001.1"/>
</dbReference>
<comment type="caution">
    <text evidence="3">The sequence shown here is derived from an EMBL/GenBank/DDBJ whole genome shotgun (WGS) entry which is preliminary data.</text>
</comment>
<sequence length="158" mass="17404">MIKKEAGLDVHYDSVIVANTFDAHRLVHFAAKAGKGAELTERLIRAYLSQSLNIADHNVLVSLSGEAGLDEKEVAEMLESDAYKDSVQADMAEARRLKISSVPTFVFNNKYSISGAQSEQVFLNALNSIWEEEKELQQLGDKNRSEGDDSCSDGICHV</sequence>
<evidence type="ECO:0000313" key="3">
    <source>
        <dbReference type="EMBL" id="MFB9753243.1"/>
    </source>
</evidence>
<reference evidence="3 4" key="1">
    <citation type="submission" date="2024-09" db="EMBL/GenBank/DDBJ databases">
        <authorList>
            <person name="Sun Q."/>
            <person name="Mori K."/>
        </authorList>
    </citation>
    <scope>NUCLEOTIDE SEQUENCE [LARGE SCALE GENOMIC DNA]</scope>
    <source>
        <strain evidence="3 4">JCM 12520</strain>
    </source>
</reference>
<dbReference type="InterPro" id="IPR036249">
    <property type="entry name" value="Thioredoxin-like_sf"/>
</dbReference>
<dbReference type="PANTHER" id="PTHR13887:SF41">
    <property type="entry name" value="THIOREDOXIN SUPERFAMILY PROTEIN"/>
    <property type="match status" value="1"/>
</dbReference>
<dbReference type="EMBL" id="JBHMAG010000012">
    <property type="protein sequence ID" value="MFB9753243.1"/>
    <property type="molecule type" value="Genomic_DNA"/>
</dbReference>
<gene>
    <name evidence="3" type="ORF">ACFFNY_16880</name>
</gene>
<organism evidence="3 4">
    <name type="scientific">Paenibacillus hodogayensis</name>
    <dbReference type="NCBI Taxonomy" id="279208"/>
    <lineage>
        <taxon>Bacteria</taxon>
        <taxon>Bacillati</taxon>
        <taxon>Bacillota</taxon>
        <taxon>Bacilli</taxon>
        <taxon>Bacillales</taxon>
        <taxon>Paenibacillaceae</taxon>
        <taxon>Paenibacillus</taxon>
    </lineage>
</organism>
<dbReference type="PANTHER" id="PTHR13887">
    <property type="entry name" value="GLUTATHIONE S-TRANSFERASE KAPPA"/>
    <property type="match status" value="1"/>
</dbReference>
<protein>
    <submittedName>
        <fullName evidence="3">DsbA family oxidoreductase</fullName>
    </submittedName>
</protein>
<dbReference type="Proteomes" id="UP001589619">
    <property type="component" value="Unassembled WGS sequence"/>
</dbReference>
<dbReference type="InterPro" id="IPR001853">
    <property type="entry name" value="DSBA-like_thioredoxin_dom"/>
</dbReference>
<feature type="domain" description="DSBA-like thioredoxin" evidence="2">
    <location>
        <begin position="3"/>
        <end position="126"/>
    </location>
</feature>
<feature type="region of interest" description="Disordered" evidence="1">
    <location>
        <begin position="139"/>
        <end position="158"/>
    </location>
</feature>
<accession>A0ABV5VY66</accession>
<name>A0ABV5VY66_9BACL</name>
<dbReference type="Gene3D" id="3.40.30.10">
    <property type="entry name" value="Glutaredoxin"/>
    <property type="match status" value="1"/>
</dbReference>
<evidence type="ECO:0000256" key="1">
    <source>
        <dbReference type="SAM" id="MobiDB-lite"/>
    </source>
</evidence>
<keyword evidence="4" id="KW-1185">Reference proteome</keyword>
<dbReference type="SUPFAM" id="SSF52833">
    <property type="entry name" value="Thioredoxin-like"/>
    <property type="match status" value="1"/>
</dbReference>
<evidence type="ECO:0000313" key="4">
    <source>
        <dbReference type="Proteomes" id="UP001589619"/>
    </source>
</evidence>